<proteinExistence type="predicted"/>
<keyword evidence="3" id="KW-1185">Reference proteome</keyword>
<feature type="transmembrane region" description="Helical" evidence="1">
    <location>
        <begin position="34"/>
        <end position="57"/>
    </location>
</feature>
<dbReference type="EMBL" id="SLWN01000019">
    <property type="protein sequence ID" value="TCO16845.1"/>
    <property type="molecule type" value="Genomic_DNA"/>
</dbReference>
<evidence type="ECO:0000256" key="1">
    <source>
        <dbReference type="SAM" id="Phobius"/>
    </source>
</evidence>
<accession>A0A4R2GZG7</accession>
<dbReference type="RefSeq" id="WP_242002270.1">
    <property type="nucleotide sequence ID" value="NZ_SLWN01000019.1"/>
</dbReference>
<reference evidence="2 3" key="1">
    <citation type="journal article" date="2015" name="Stand. Genomic Sci.">
        <title>Genomic Encyclopedia of Bacterial and Archaeal Type Strains, Phase III: the genomes of soil and plant-associated and newly described type strains.</title>
        <authorList>
            <person name="Whitman W.B."/>
            <person name="Woyke T."/>
            <person name="Klenk H.P."/>
            <person name="Zhou Y."/>
            <person name="Lilburn T.G."/>
            <person name="Beck B.J."/>
            <person name="De Vos P."/>
            <person name="Vandamme P."/>
            <person name="Eisen J.A."/>
            <person name="Garrity G."/>
            <person name="Hugenholtz P."/>
            <person name="Kyrpides N.C."/>
        </authorList>
    </citation>
    <scope>NUCLEOTIDE SEQUENCE [LARGE SCALE GENOMIC DNA]</scope>
    <source>
        <strain evidence="2 3">VKM Ac-2572</strain>
    </source>
</reference>
<dbReference type="AlphaFoldDB" id="A0A4R2GZG7"/>
<comment type="caution">
    <text evidence="2">The sequence shown here is derived from an EMBL/GenBank/DDBJ whole genome shotgun (WGS) entry which is preliminary data.</text>
</comment>
<dbReference type="Proteomes" id="UP000294508">
    <property type="component" value="Unassembled WGS sequence"/>
</dbReference>
<sequence>MTSYKWTPLEESARRAARPAERQPRVREMLLNKLFVQHVGLTVLVSLLLVGAFGAAGMAPRPLWFVAAALAIGFGSLAVRLIVPQVLETNWPARQDERLAVLRTRSNDNRTQFIATWLQEAGRERRVGEGSRTFARRLQPLLLELTTDRLVHRHGVDPVREPERAREITGEQLWNLITGDEKRTASFDEIEYAIQTIEKL</sequence>
<name>A0A4R2GZG7_9ACTN</name>
<evidence type="ECO:0000313" key="3">
    <source>
        <dbReference type="Proteomes" id="UP000294508"/>
    </source>
</evidence>
<feature type="transmembrane region" description="Helical" evidence="1">
    <location>
        <begin position="63"/>
        <end position="83"/>
    </location>
</feature>
<gene>
    <name evidence="2" type="ORF">EV652_11934</name>
</gene>
<keyword evidence="1" id="KW-0472">Membrane</keyword>
<evidence type="ECO:0000313" key="2">
    <source>
        <dbReference type="EMBL" id="TCO16845.1"/>
    </source>
</evidence>
<protein>
    <submittedName>
        <fullName evidence="2">Uncharacterized protein</fullName>
    </submittedName>
</protein>
<organism evidence="2 3">
    <name type="scientific">Kribbella steppae</name>
    <dbReference type="NCBI Taxonomy" id="2512223"/>
    <lineage>
        <taxon>Bacteria</taxon>
        <taxon>Bacillati</taxon>
        <taxon>Actinomycetota</taxon>
        <taxon>Actinomycetes</taxon>
        <taxon>Propionibacteriales</taxon>
        <taxon>Kribbellaceae</taxon>
        <taxon>Kribbella</taxon>
    </lineage>
</organism>
<keyword evidence="1" id="KW-0812">Transmembrane</keyword>
<keyword evidence="1" id="KW-1133">Transmembrane helix</keyword>